<dbReference type="SUPFAM" id="SSF47413">
    <property type="entry name" value="lambda repressor-like DNA-binding domains"/>
    <property type="match status" value="1"/>
</dbReference>
<dbReference type="InterPro" id="IPR010982">
    <property type="entry name" value="Lambda_DNA-bd_dom_sf"/>
</dbReference>
<dbReference type="InterPro" id="IPR001387">
    <property type="entry name" value="Cro/C1-type_HTH"/>
</dbReference>
<dbReference type="CDD" id="cd00093">
    <property type="entry name" value="HTH_XRE"/>
    <property type="match status" value="1"/>
</dbReference>
<keyword evidence="1" id="KW-0238">DNA-binding</keyword>
<sequence length="73" mass="8079">MMILSELGKTIKSVRQQKGLSQEILAQEANISRATLSKLENGYIANISIVTVNQILSLLGYEIDIKPTNPFMT</sequence>
<reference evidence="3" key="2">
    <citation type="submission" date="2023-02" db="EMBL/GenBank/DDBJ databases">
        <authorList>
            <person name="Concha-Toloza M."/>
            <person name="Lopez-Cantillo M."/>
            <person name="Molina-Mora J."/>
            <person name="Collado L."/>
        </authorList>
    </citation>
    <scope>NUCLEOTIDE SEQUENCE</scope>
    <source>
        <strain evidence="3">FR1p273A</strain>
    </source>
</reference>
<protein>
    <submittedName>
        <fullName evidence="3">Helix-turn-helix transcriptional regulator</fullName>
    </submittedName>
</protein>
<dbReference type="SMART" id="SM00530">
    <property type="entry name" value="HTH_XRE"/>
    <property type="match status" value="1"/>
</dbReference>
<dbReference type="PANTHER" id="PTHR46797:SF1">
    <property type="entry name" value="METHYLPHOSPHONATE SYNTHASE"/>
    <property type="match status" value="1"/>
</dbReference>
<evidence type="ECO:0000313" key="3">
    <source>
        <dbReference type="EMBL" id="MDK2062898.1"/>
    </source>
</evidence>
<name>A0AAW6VS36_9BACT</name>
<evidence type="ECO:0000259" key="2">
    <source>
        <dbReference type="PROSITE" id="PS50943"/>
    </source>
</evidence>
<proteinExistence type="predicted"/>
<dbReference type="GO" id="GO:0003677">
    <property type="term" value="F:DNA binding"/>
    <property type="evidence" value="ECO:0007669"/>
    <property type="project" value="UniProtKB-KW"/>
</dbReference>
<dbReference type="Gene3D" id="1.10.260.40">
    <property type="entry name" value="lambda repressor-like DNA-binding domains"/>
    <property type="match status" value="1"/>
</dbReference>
<feature type="domain" description="HTH cro/C1-type" evidence="2">
    <location>
        <begin position="11"/>
        <end position="66"/>
    </location>
</feature>
<dbReference type="GO" id="GO:0003700">
    <property type="term" value="F:DNA-binding transcription factor activity"/>
    <property type="evidence" value="ECO:0007669"/>
    <property type="project" value="TreeGrafter"/>
</dbReference>
<gene>
    <name evidence="3" type="ORF">PT520_10240</name>
</gene>
<comment type="caution">
    <text evidence="3">The sequence shown here is derived from an EMBL/GenBank/DDBJ whole genome shotgun (WGS) entry which is preliminary data.</text>
</comment>
<dbReference type="Proteomes" id="UP001237843">
    <property type="component" value="Unassembled WGS sequence"/>
</dbReference>
<reference evidence="3" key="1">
    <citation type="journal article" date="2023" name="Antibiotics">
        <title>Genomic Characterization of Antibiotic-Resistant Campylobacterales Isolated from Chilean Poultry Meat.</title>
        <authorList>
            <person name="Concha-Toloza M."/>
            <person name="Lopez-Cantillo M."/>
            <person name="Molina-Mora J.A."/>
            <person name="Collado L."/>
        </authorList>
    </citation>
    <scope>NUCLEOTIDE SEQUENCE</scope>
    <source>
        <strain evidence="3">FR1p273A</strain>
    </source>
</reference>
<evidence type="ECO:0000313" key="4">
    <source>
        <dbReference type="Proteomes" id="UP001237843"/>
    </source>
</evidence>
<dbReference type="GO" id="GO:0005829">
    <property type="term" value="C:cytosol"/>
    <property type="evidence" value="ECO:0007669"/>
    <property type="project" value="TreeGrafter"/>
</dbReference>
<dbReference type="PROSITE" id="PS50943">
    <property type="entry name" value="HTH_CROC1"/>
    <property type="match status" value="1"/>
</dbReference>
<organism evidence="3 4">
    <name type="scientific">Aliarcobacter butzleri</name>
    <dbReference type="NCBI Taxonomy" id="28197"/>
    <lineage>
        <taxon>Bacteria</taxon>
        <taxon>Pseudomonadati</taxon>
        <taxon>Campylobacterota</taxon>
        <taxon>Epsilonproteobacteria</taxon>
        <taxon>Campylobacterales</taxon>
        <taxon>Arcobacteraceae</taxon>
        <taxon>Aliarcobacter</taxon>
    </lineage>
</organism>
<dbReference type="InterPro" id="IPR050807">
    <property type="entry name" value="TransReg_Diox_bact_type"/>
</dbReference>
<dbReference type="PANTHER" id="PTHR46797">
    <property type="entry name" value="HTH-TYPE TRANSCRIPTIONAL REGULATOR"/>
    <property type="match status" value="1"/>
</dbReference>
<dbReference type="RefSeq" id="WP_284075019.1">
    <property type="nucleotide sequence ID" value="NZ_JAQTJH010000013.1"/>
</dbReference>
<dbReference type="EMBL" id="JAQTJH010000013">
    <property type="protein sequence ID" value="MDK2062898.1"/>
    <property type="molecule type" value="Genomic_DNA"/>
</dbReference>
<dbReference type="Pfam" id="PF01381">
    <property type="entry name" value="HTH_3"/>
    <property type="match status" value="1"/>
</dbReference>
<dbReference type="AlphaFoldDB" id="A0AAW6VS36"/>
<accession>A0AAW6VS36</accession>
<evidence type="ECO:0000256" key="1">
    <source>
        <dbReference type="ARBA" id="ARBA00023125"/>
    </source>
</evidence>